<dbReference type="Gene3D" id="4.10.240.10">
    <property type="entry name" value="Zn(2)-C6 fungal-type DNA-binding domain"/>
    <property type="match status" value="1"/>
</dbReference>
<evidence type="ECO:0000256" key="3">
    <source>
        <dbReference type="ARBA" id="ARBA00023015"/>
    </source>
</evidence>
<gene>
    <name evidence="7" type="ORF">CONLIGDRAFT_632972</name>
</gene>
<name>A0A1J7JM24_9PEZI</name>
<keyword evidence="4" id="KW-0804">Transcription</keyword>
<dbReference type="EMBL" id="KV875098">
    <property type="protein sequence ID" value="OIW28754.1"/>
    <property type="molecule type" value="Genomic_DNA"/>
</dbReference>
<accession>A0A1J7JM24</accession>
<protein>
    <recommendedName>
        <fullName evidence="9">Zn(2)-C6 fungal-type domain-containing protein</fullName>
    </recommendedName>
</protein>
<dbReference type="PANTHER" id="PTHR47660:SF3">
    <property type="entry name" value="FINGER DOMAIN PROTEIN, PUTATIVE (AFU_ORTHOLOGUE AFUA_4G03310)-RELATED"/>
    <property type="match status" value="1"/>
</dbReference>
<keyword evidence="5" id="KW-0539">Nucleus</keyword>
<dbReference type="GO" id="GO:0008270">
    <property type="term" value="F:zinc ion binding"/>
    <property type="evidence" value="ECO:0007669"/>
    <property type="project" value="InterPro"/>
</dbReference>
<dbReference type="InterPro" id="IPR036864">
    <property type="entry name" value="Zn2-C6_fun-type_DNA-bd_sf"/>
</dbReference>
<dbReference type="SUPFAM" id="SSF57701">
    <property type="entry name" value="Zn2/Cys6 DNA-binding domain"/>
    <property type="match status" value="1"/>
</dbReference>
<evidence type="ECO:0000313" key="7">
    <source>
        <dbReference type="EMBL" id="OIW28754.1"/>
    </source>
</evidence>
<organism evidence="7 8">
    <name type="scientific">Coniochaeta ligniaria NRRL 30616</name>
    <dbReference type="NCBI Taxonomy" id="1408157"/>
    <lineage>
        <taxon>Eukaryota</taxon>
        <taxon>Fungi</taxon>
        <taxon>Dikarya</taxon>
        <taxon>Ascomycota</taxon>
        <taxon>Pezizomycotina</taxon>
        <taxon>Sordariomycetes</taxon>
        <taxon>Sordariomycetidae</taxon>
        <taxon>Coniochaetales</taxon>
        <taxon>Coniochaetaceae</taxon>
        <taxon>Coniochaeta</taxon>
    </lineage>
</organism>
<sequence>MNMEQARIPSSKHEAGHRCPLCRKTFAQESSRKRHHYYCRSKLPDTNISRRRSCATCVRAKTRCIVPDDTSSASCVRCRERSAKCEFAVAARKGESRGGDVGSAPSAAHNTSKESKPHGSTTALALARGSSRSTNLKISAFTQTSSDSGASLGWLTEDIWDSGLKDLDMFGLETPLLVDQSIDSLLYPFSQGPSMVENDAFTLRSWDLSGPSLFEHRAFARPNQVPLVSLAKQILGSYPFMMLQKVALPPFISPLQFSWAETGVGPPQQSLLTCIGLVQLFKSRTDSSRGLVWRLIKLEQENIFSKYVEFDKWELLAAFQALLVYCLLRLQEVPVGNDGFEAAILTTVNLVFNALVLSAGGIRKMSLPDHPGVTWMDWVYNESRRRTVLVFQILNILVEMSTEASSYPTCGFVLLPLANNATLWNADTIGKWLPEFELCSKERVLHGLSNAGALMKLQLSDDCVVLCSVEWEEWRAEVGEIGTLVMIVGALL</sequence>
<dbReference type="InParanoid" id="A0A1J7JM24"/>
<proteinExistence type="predicted"/>
<evidence type="ECO:0000256" key="4">
    <source>
        <dbReference type="ARBA" id="ARBA00023163"/>
    </source>
</evidence>
<dbReference type="InterPro" id="IPR001138">
    <property type="entry name" value="Zn2Cys6_DnaBD"/>
</dbReference>
<dbReference type="OrthoDB" id="5423818at2759"/>
<feature type="region of interest" description="Disordered" evidence="6">
    <location>
        <begin position="95"/>
        <end position="122"/>
    </location>
</feature>
<evidence type="ECO:0000256" key="6">
    <source>
        <dbReference type="SAM" id="MobiDB-lite"/>
    </source>
</evidence>
<reference evidence="7 8" key="1">
    <citation type="submission" date="2016-10" db="EMBL/GenBank/DDBJ databases">
        <title>Draft genome sequence of Coniochaeta ligniaria NRRL30616, a lignocellulolytic fungus for bioabatement of inhibitors in plant biomass hydrolysates.</title>
        <authorList>
            <consortium name="DOE Joint Genome Institute"/>
            <person name="Jimenez D.J."/>
            <person name="Hector R.E."/>
            <person name="Riley R."/>
            <person name="Sun H."/>
            <person name="Grigoriev I.V."/>
            <person name="Van Elsas J.D."/>
            <person name="Nichols N.N."/>
        </authorList>
    </citation>
    <scope>NUCLEOTIDE SEQUENCE [LARGE SCALE GENOMIC DNA]</scope>
    <source>
        <strain evidence="7 8">NRRL 30616</strain>
    </source>
</reference>
<dbReference type="PANTHER" id="PTHR47660">
    <property type="entry name" value="TRANSCRIPTION FACTOR WITH C2H2 AND ZN(2)-CYS(6) DNA BINDING DOMAIN (EUROFUNG)-RELATED-RELATED"/>
    <property type="match status" value="1"/>
</dbReference>
<keyword evidence="1" id="KW-0479">Metal-binding</keyword>
<keyword evidence="2" id="KW-0862">Zinc</keyword>
<dbReference type="CDD" id="cd00067">
    <property type="entry name" value="GAL4"/>
    <property type="match status" value="1"/>
</dbReference>
<dbReference type="GO" id="GO:0000981">
    <property type="term" value="F:DNA-binding transcription factor activity, RNA polymerase II-specific"/>
    <property type="evidence" value="ECO:0007669"/>
    <property type="project" value="InterPro"/>
</dbReference>
<evidence type="ECO:0000313" key="8">
    <source>
        <dbReference type="Proteomes" id="UP000182658"/>
    </source>
</evidence>
<keyword evidence="8" id="KW-1185">Reference proteome</keyword>
<evidence type="ECO:0008006" key="9">
    <source>
        <dbReference type="Google" id="ProtNLM"/>
    </source>
</evidence>
<dbReference type="AlphaFoldDB" id="A0A1J7JM24"/>
<keyword evidence="3" id="KW-0805">Transcription regulation</keyword>
<evidence type="ECO:0000256" key="5">
    <source>
        <dbReference type="ARBA" id="ARBA00023242"/>
    </source>
</evidence>
<evidence type="ECO:0000256" key="2">
    <source>
        <dbReference type="ARBA" id="ARBA00022833"/>
    </source>
</evidence>
<evidence type="ECO:0000256" key="1">
    <source>
        <dbReference type="ARBA" id="ARBA00022723"/>
    </source>
</evidence>
<dbReference type="Proteomes" id="UP000182658">
    <property type="component" value="Unassembled WGS sequence"/>
</dbReference>